<evidence type="ECO:0000256" key="1">
    <source>
        <dbReference type="SAM" id="Coils"/>
    </source>
</evidence>
<feature type="region of interest" description="Disordered" evidence="2">
    <location>
        <begin position="53"/>
        <end position="78"/>
    </location>
</feature>
<feature type="region of interest" description="Disordered" evidence="2">
    <location>
        <begin position="169"/>
        <end position="190"/>
    </location>
</feature>
<name>M5G9W8_DACPD</name>
<evidence type="ECO:0000313" key="4">
    <source>
        <dbReference type="Proteomes" id="UP000030653"/>
    </source>
</evidence>
<keyword evidence="1" id="KW-0175">Coiled coil</keyword>
<dbReference type="GeneID" id="63683074"/>
<organism evidence="3 4">
    <name type="scientific">Dacryopinax primogenitus (strain DJM 731)</name>
    <name type="common">Brown rot fungus</name>
    <dbReference type="NCBI Taxonomy" id="1858805"/>
    <lineage>
        <taxon>Eukaryota</taxon>
        <taxon>Fungi</taxon>
        <taxon>Dikarya</taxon>
        <taxon>Basidiomycota</taxon>
        <taxon>Agaricomycotina</taxon>
        <taxon>Dacrymycetes</taxon>
        <taxon>Dacrymycetales</taxon>
        <taxon>Dacrymycetaceae</taxon>
        <taxon>Dacryopinax</taxon>
    </lineage>
</organism>
<accession>M5G9W8</accession>
<feature type="coiled-coil region" evidence="1">
    <location>
        <begin position="121"/>
        <end position="162"/>
    </location>
</feature>
<dbReference type="AlphaFoldDB" id="M5G9W8"/>
<dbReference type="HOGENOM" id="CLU_1427928_0_0_1"/>
<keyword evidence="4" id="KW-1185">Reference proteome</keyword>
<evidence type="ECO:0000256" key="2">
    <source>
        <dbReference type="SAM" id="MobiDB-lite"/>
    </source>
</evidence>
<proteinExistence type="predicted"/>
<dbReference type="EMBL" id="JH795857">
    <property type="protein sequence ID" value="EJU05110.1"/>
    <property type="molecule type" value="Genomic_DNA"/>
</dbReference>
<feature type="compositionally biased region" description="Acidic residues" evidence="2">
    <location>
        <begin position="179"/>
        <end position="190"/>
    </location>
</feature>
<dbReference type="RefSeq" id="XP_040632004.1">
    <property type="nucleotide sequence ID" value="XM_040768012.1"/>
</dbReference>
<evidence type="ECO:0000313" key="3">
    <source>
        <dbReference type="EMBL" id="EJU05110.1"/>
    </source>
</evidence>
<protein>
    <submittedName>
        <fullName evidence="3">Uncharacterized protein</fullName>
    </submittedName>
</protein>
<dbReference type="Proteomes" id="UP000030653">
    <property type="component" value="Unassembled WGS sequence"/>
</dbReference>
<reference evidence="3 4" key="1">
    <citation type="journal article" date="2012" name="Science">
        <title>The Paleozoic origin of enzymatic lignin decomposition reconstructed from 31 fungal genomes.</title>
        <authorList>
            <person name="Floudas D."/>
            <person name="Binder M."/>
            <person name="Riley R."/>
            <person name="Barry K."/>
            <person name="Blanchette R.A."/>
            <person name="Henrissat B."/>
            <person name="Martinez A.T."/>
            <person name="Otillar R."/>
            <person name="Spatafora J.W."/>
            <person name="Yadav J.S."/>
            <person name="Aerts A."/>
            <person name="Benoit I."/>
            <person name="Boyd A."/>
            <person name="Carlson A."/>
            <person name="Copeland A."/>
            <person name="Coutinho P.M."/>
            <person name="de Vries R.P."/>
            <person name="Ferreira P."/>
            <person name="Findley K."/>
            <person name="Foster B."/>
            <person name="Gaskell J."/>
            <person name="Glotzer D."/>
            <person name="Gorecki P."/>
            <person name="Heitman J."/>
            <person name="Hesse C."/>
            <person name="Hori C."/>
            <person name="Igarashi K."/>
            <person name="Jurgens J.A."/>
            <person name="Kallen N."/>
            <person name="Kersten P."/>
            <person name="Kohler A."/>
            <person name="Kuees U."/>
            <person name="Kumar T.K.A."/>
            <person name="Kuo A."/>
            <person name="LaButti K."/>
            <person name="Larrondo L.F."/>
            <person name="Lindquist E."/>
            <person name="Ling A."/>
            <person name="Lombard V."/>
            <person name="Lucas S."/>
            <person name="Lundell T."/>
            <person name="Martin R."/>
            <person name="McLaughlin D.J."/>
            <person name="Morgenstern I."/>
            <person name="Morin E."/>
            <person name="Murat C."/>
            <person name="Nagy L.G."/>
            <person name="Nolan M."/>
            <person name="Ohm R.A."/>
            <person name="Patyshakuliyeva A."/>
            <person name="Rokas A."/>
            <person name="Ruiz-Duenas F.J."/>
            <person name="Sabat G."/>
            <person name="Salamov A."/>
            <person name="Samejima M."/>
            <person name="Schmutz J."/>
            <person name="Slot J.C."/>
            <person name="St John F."/>
            <person name="Stenlid J."/>
            <person name="Sun H."/>
            <person name="Sun S."/>
            <person name="Syed K."/>
            <person name="Tsang A."/>
            <person name="Wiebenga A."/>
            <person name="Young D."/>
            <person name="Pisabarro A."/>
            <person name="Eastwood D.C."/>
            <person name="Martin F."/>
            <person name="Cullen D."/>
            <person name="Grigoriev I.V."/>
            <person name="Hibbett D.S."/>
        </authorList>
    </citation>
    <scope>NUCLEOTIDE SEQUENCE [LARGE SCALE GENOMIC DNA]</scope>
    <source>
        <strain evidence="3 4">DJM-731 SS1</strain>
    </source>
</reference>
<sequence>MCISEDAIEEEELVTFDVDVLAKQQDAEHTAHLLQLTAPCQNNLVQPMQSMMMPSAPPRQNAAAPQAAVPTPAPTTGTTHYNRTAIEQMLDIEAIVNGNPRHLWNVLYSQHVILLDYCTALHQQENAHTSLSHNIANMQERITRLTSECNNALNRIASLKGTLAAYGLHQPGSAGPTDNNDDDADEELYN</sequence>
<gene>
    <name evidence="3" type="ORF">DACRYDRAFT_104994</name>
</gene>